<dbReference type="InterPro" id="IPR011055">
    <property type="entry name" value="Dup_hybrid_motif"/>
</dbReference>
<evidence type="ECO:0000313" key="5">
    <source>
        <dbReference type="EMBL" id="EJF52898.1"/>
    </source>
</evidence>
<dbReference type="OrthoDB" id="9815884at2"/>
<dbReference type="EMBL" id="JH719942">
    <property type="protein sequence ID" value="EJF52898.1"/>
    <property type="molecule type" value="Genomic_DNA"/>
</dbReference>
<dbReference type="Gene3D" id="2.70.70.10">
    <property type="entry name" value="Glucose Permease (Domain IIA)"/>
    <property type="match status" value="1"/>
</dbReference>
<feature type="coiled-coil region" evidence="2">
    <location>
        <begin position="159"/>
        <end position="242"/>
    </location>
</feature>
<feature type="domain" description="M23ase beta-sheet core" evidence="4">
    <location>
        <begin position="305"/>
        <end position="397"/>
    </location>
</feature>
<dbReference type="Pfam" id="PF01551">
    <property type="entry name" value="Peptidase_M23"/>
    <property type="match status" value="1"/>
</dbReference>
<evidence type="ECO:0000256" key="2">
    <source>
        <dbReference type="SAM" id="Coils"/>
    </source>
</evidence>
<dbReference type="AlphaFoldDB" id="J1I3J7"/>
<sequence length="403" mass="45526">MSNGLTAISSSICLLICLWTLPLLGQSRAELLAKRKRLSQQIAQTASLLDQTASNKSQTVEELASLQKQLEQRQELLAVLEKEQAQLAAETKEREDKLAELQGQVVAFKASYKKVLVELYKTKKTSSYWGNWLSFSGWSRSYRQSIYLKELEGKRRRQALLLQKTADKEAEELAQLEKKRIEQEQLLIATKEQQLHLEEELSDKDQLLQSLKRKEGSLRQALKAKERQKKQLNRNIEAAIQAQMLAAKKKARVYEDGGSSNSYKTSSNQQFKAKKGKLPAPVSGSIIAAFGRRRHPLFKEVYLENNGVDYRTAAKASVRSIADGRVVSLFEIPGSGKAILVQHANYYSSYAHIQNAKVKAGQKVSAGQQLAEVSKDPQSGTYILHFELWEGKKKLNPQQWLRP</sequence>
<dbReference type="CDD" id="cd12797">
    <property type="entry name" value="M23_peptidase"/>
    <property type="match status" value="1"/>
</dbReference>
<protein>
    <submittedName>
        <fullName evidence="5">Membrane-bound metallopeptidase</fullName>
    </submittedName>
</protein>
<reference evidence="6" key="1">
    <citation type="journal article" date="2012" name="Stand. Genomic Sci.">
        <title>Permanent draft genome sequence of the gliding predator Saprospira grandis strain Sa g1 (= HR1).</title>
        <authorList>
            <person name="Mavromatis K."/>
            <person name="Chertkov O."/>
            <person name="Lapidus A."/>
            <person name="Nolan M."/>
            <person name="Lucas S."/>
            <person name="Tice H."/>
            <person name="Del Rio T.G."/>
            <person name="Cheng J.F."/>
            <person name="Han C."/>
            <person name="Tapia R."/>
            <person name="Bruce D."/>
            <person name="Goodwin L.A."/>
            <person name="Pitluck S."/>
            <person name="Huntemann M."/>
            <person name="Liolios K."/>
            <person name="Pagani I."/>
            <person name="Ivanova N."/>
            <person name="Mikhailova N."/>
            <person name="Pati A."/>
            <person name="Chen A."/>
            <person name="Palaniappan K."/>
            <person name="Land M."/>
            <person name="Brambilla E.M."/>
            <person name="Rohde M."/>
            <person name="Spring S."/>
            <person name="Goker M."/>
            <person name="Detter J.C."/>
            <person name="Bristow J."/>
            <person name="Eisen J.A."/>
            <person name="Markowitz V."/>
            <person name="Hugenholtz P."/>
            <person name="Kyrpides N.C."/>
            <person name="Klenk H.P."/>
            <person name="Woyke T."/>
        </authorList>
    </citation>
    <scope>NUCLEOTIDE SEQUENCE [LARGE SCALE GENOMIC DNA]</scope>
    <source>
        <strain evidence="6">DSM 2844</strain>
    </source>
</reference>
<dbReference type="HOGENOM" id="CLU_029425_4_2_10"/>
<dbReference type="SUPFAM" id="SSF51261">
    <property type="entry name" value="Duplicated hybrid motif"/>
    <property type="match status" value="1"/>
</dbReference>
<feature type="coiled-coil region" evidence="2">
    <location>
        <begin position="49"/>
        <end position="100"/>
    </location>
</feature>
<keyword evidence="2" id="KW-0175">Coiled coil</keyword>
<gene>
    <name evidence="5" type="ORF">SapgrDRAFT_1174</name>
</gene>
<keyword evidence="1" id="KW-0732">Signal</keyword>
<dbReference type="InterPro" id="IPR016047">
    <property type="entry name" value="M23ase_b-sheet_dom"/>
</dbReference>
<feature type="compositionally biased region" description="Polar residues" evidence="3">
    <location>
        <begin position="258"/>
        <end position="271"/>
    </location>
</feature>
<feature type="region of interest" description="Disordered" evidence="3">
    <location>
        <begin position="256"/>
        <end position="275"/>
    </location>
</feature>
<name>J1I3J7_9BACT</name>
<dbReference type="GO" id="GO:0004222">
    <property type="term" value="F:metalloendopeptidase activity"/>
    <property type="evidence" value="ECO:0007669"/>
    <property type="project" value="TreeGrafter"/>
</dbReference>
<evidence type="ECO:0000313" key="6">
    <source>
        <dbReference type="Proteomes" id="UP000005113"/>
    </source>
</evidence>
<organism evidence="5 6">
    <name type="scientific">Saprospira grandis DSM 2844</name>
    <dbReference type="NCBI Taxonomy" id="694433"/>
    <lineage>
        <taxon>Bacteria</taxon>
        <taxon>Pseudomonadati</taxon>
        <taxon>Bacteroidota</taxon>
        <taxon>Saprospiria</taxon>
        <taxon>Saprospirales</taxon>
        <taxon>Saprospiraceae</taxon>
        <taxon>Saprospira</taxon>
    </lineage>
</organism>
<dbReference type="RefSeq" id="WP_002658183.1">
    <property type="nucleotide sequence ID" value="NZ_JH719942.1"/>
</dbReference>
<evidence type="ECO:0000259" key="4">
    <source>
        <dbReference type="Pfam" id="PF01551"/>
    </source>
</evidence>
<evidence type="ECO:0000256" key="1">
    <source>
        <dbReference type="ARBA" id="ARBA00022729"/>
    </source>
</evidence>
<dbReference type="PANTHER" id="PTHR21666">
    <property type="entry name" value="PEPTIDASE-RELATED"/>
    <property type="match status" value="1"/>
</dbReference>
<accession>J1I3J7</accession>
<proteinExistence type="predicted"/>
<dbReference type="InterPro" id="IPR050570">
    <property type="entry name" value="Cell_wall_metabolism_enzyme"/>
</dbReference>
<dbReference type="Proteomes" id="UP000005113">
    <property type="component" value="Unassembled WGS sequence"/>
</dbReference>
<dbReference type="Gene3D" id="6.10.250.3150">
    <property type="match status" value="1"/>
</dbReference>
<evidence type="ECO:0000256" key="3">
    <source>
        <dbReference type="SAM" id="MobiDB-lite"/>
    </source>
</evidence>
<dbReference type="PANTHER" id="PTHR21666:SF289">
    <property type="entry name" value="L-ALA--D-GLU ENDOPEPTIDASE"/>
    <property type="match status" value="1"/>
</dbReference>